<reference evidence="1 2" key="1">
    <citation type="submission" date="2018-11" db="EMBL/GenBank/DDBJ databases">
        <authorList>
            <consortium name="Pathogen Informatics"/>
        </authorList>
    </citation>
    <scope>NUCLEOTIDE SEQUENCE [LARGE SCALE GENOMIC DNA]</scope>
</reference>
<evidence type="ECO:0008006" key="3">
    <source>
        <dbReference type="Google" id="ProtNLM"/>
    </source>
</evidence>
<evidence type="ECO:0000313" key="2">
    <source>
        <dbReference type="Proteomes" id="UP000270094"/>
    </source>
</evidence>
<dbReference type="OrthoDB" id="9938362at2759"/>
<gene>
    <name evidence="1" type="ORF">SVUK_LOCUS7328</name>
</gene>
<protein>
    <recommendedName>
        <fullName evidence="3">SH2 domain-containing protein</fullName>
    </recommendedName>
</protein>
<dbReference type="AlphaFoldDB" id="A0A3P7IH73"/>
<keyword evidence="2" id="KW-1185">Reference proteome</keyword>
<proteinExistence type="predicted"/>
<name>A0A3P7IH73_STRVU</name>
<dbReference type="EMBL" id="UYYB01024910">
    <property type="protein sequence ID" value="VDM72330.1"/>
    <property type="molecule type" value="Genomic_DNA"/>
</dbReference>
<accession>A0A3P7IH73</accession>
<evidence type="ECO:0000313" key="1">
    <source>
        <dbReference type="EMBL" id="VDM72330.1"/>
    </source>
</evidence>
<dbReference type="InterPro" id="IPR036860">
    <property type="entry name" value="SH2_dom_sf"/>
</dbReference>
<dbReference type="Proteomes" id="UP000270094">
    <property type="component" value="Unassembled WGS sequence"/>
</dbReference>
<organism evidence="1 2">
    <name type="scientific">Strongylus vulgaris</name>
    <name type="common">Blood worm</name>
    <dbReference type="NCBI Taxonomy" id="40348"/>
    <lineage>
        <taxon>Eukaryota</taxon>
        <taxon>Metazoa</taxon>
        <taxon>Ecdysozoa</taxon>
        <taxon>Nematoda</taxon>
        <taxon>Chromadorea</taxon>
        <taxon>Rhabditida</taxon>
        <taxon>Rhabditina</taxon>
        <taxon>Rhabditomorpha</taxon>
        <taxon>Strongyloidea</taxon>
        <taxon>Strongylidae</taxon>
        <taxon>Strongylus</taxon>
    </lineage>
</organism>
<sequence>MEQGRHRHILLINDGAVRTATTTFPSVSALINYHYGNGVPISTPESIVYLRNPILM</sequence>
<dbReference type="SUPFAM" id="SSF55550">
    <property type="entry name" value="SH2 domain"/>
    <property type="match status" value="1"/>
</dbReference>